<sequence>MKSINYVLSHNTTFIKSEGQRRGIVMVLGEGILSADEESHKRQNPAFGALHIRNLLPTFTAKANQLRDVWMDKLHDNLEGETIDVLPWLNRATLDIIGLAGFGYDFRSLEEPDKDELSKAFAELFNLNRHINVRVVVKGLICHVLGIRNEDIQRFEASKATIHRIGTSLVQDKKTLLQGSAQSEESRGQDLPTLLIKSNLAEADSRKAMTDEEVFGQISTFLAAGHDATSSTLAWALYALSKHPEVQTKLRHELQVAELGDDPSMEDLESLSHFNNFVREVLRVYAVIAMDARQVAHDTVIPLGESFTDLRGTVQTGIKVQEGDSVVIPILSINRSKEIWGEDAMEFNPERWNNLPNAVKDMPGVWGGILTFLHGPHACIGYRFALQEMKILLYALVCAFEFTIDPSIEVEGKTG</sequence>
<evidence type="ECO:0000256" key="2">
    <source>
        <dbReference type="ARBA" id="ARBA00005179"/>
    </source>
</evidence>
<dbReference type="GO" id="GO:0020037">
    <property type="term" value="F:heme binding"/>
    <property type="evidence" value="ECO:0007669"/>
    <property type="project" value="InterPro"/>
</dbReference>
<dbReference type="Pfam" id="PF00067">
    <property type="entry name" value="p450"/>
    <property type="match status" value="1"/>
</dbReference>
<name>A0A0K6FZT2_9AGAM</name>
<dbReference type="InterPro" id="IPR036396">
    <property type="entry name" value="Cyt_P450_sf"/>
</dbReference>
<evidence type="ECO:0000256" key="6">
    <source>
        <dbReference type="ARBA" id="ARBA00023002"/>
    </source>
</evidence>
<dbReference type="PRINTS" id="PR00465">
    <property type="entry name" value="EP450IV"/>
</dbReference>
<evidence type="ECO:0000256" key="3">
    <source>
        <dbReference type="ARBA" id="ARBA00010617"/>
    </source>
</evidence>
<evidence type="ECO:0000256" key="9">
    <source>
        <dbReference type="PIRSR" id="PIRSR602403-1"/>
    </source>
</evidence>
<dbReference type="SUPFAM" id="SSF48264">
    <property type="entry name" value="Cytochrome P450"/>
    <property type="match status" value="1"/>
</dbReference>
<evidence type="ECO:0000256" key="8">
    <source>
        <dbReference type="ARBA" id="ARBA00023033"/>
    </source>
</evidence>
<dbReference type="PRINTS" id="PR00385">
    <property type="entry name" value="P450"/>
</dbReference>
<keyword evidence="8" id="KW-0503">Monooxygenase</keyword>
<dbReference type="InterPro" id="IPR001128">
    <property type="entry name" value="Cyt_P450"/>
</dbReference>
<evidence type="ECO:0000256" key="5">
    <source>
        <dbReference type="ARBA" id="ARBA00022723"/>
    </source>
</evidence>
<dbReference type="InterPro" id="IPR002403">
    <property type="entry name" value="Cyt_P450_E_grp-IV"/>
</dbReference>
<gene>
    <name evidence="10" type="ORF">RSOLAG22IIIB_09836</name>
</gene>
<keyword evidence="6" id="KW-0560">Oxidoreductase</keyword>
<reference evidence="10 11" key="1">
    <citation type="submission" date="2015-07" db="EMBL/GenBank/DDBJ databases">
        <authorList>
            <person name="Noorani M."/>
        </authorList>
    </citation>
    <scope>NUCLEOTIDE SEQUENCE [LARGE SCALE GENOMIC DNA]</scope>
    <source>
        <strain evidence="10">BBA 69670</strain>
    </source>
</reference>
<evidence type="ECO:0000256" key="1">
    <source>
        <dbReference type="ARBA" id="ARBA00001971"/>
    </source>
</evidence>
<keyword evidence="11" id="KW-1185">Reference proteome</keyword>
<evidence type="ECO:0000256" key="7">
    <source>
        <dbReference type="ARBA" id="ARBA00023004"/>
    </source>
</evidence>
<evidence type="ECO:0000313" key="11">
    <source>
        <dbReference type="Proteomes" id="UP000044841"/>
    </source>
</evidence>
<dbReference type="InterPro" id="IPR050121">
    <property type="entry name" value="Cytochrome_P450_monoxygenase"/>
</dbReference>
<dbReference type="AlphaFoldDB" id="A0A0K6FZT2"/>
<evidence type="ECO:0000313" key="10">
    <source>
        <dbReference type="EMBL" id="CUA71785.1"/>
    </source>
</evidence>
<keyword evidence="7 9" id="KW-0408">Iron</keyword>
<keyword evidence="5 9" id="KW-0479">Metal-binding</keyword>
<organism evidence="10 11">
    <name type="scientific">Rhizoctonia solani</name>
    <dbReference type="NCBI Taxonomy" id="456999"/>
    <lineage>
        <taxon>Eukaryota</taxon>
        <taxon>Fungi</taxon>
        <taxon>Dikarya</taxon>
        <taxon>Basidiomycota</taxon>
        <taxon>Agaricomycotina</taxon>
        <taxon>Agaricomycetes</taxon>
        <taxon>Cantharellales</taxon>
        <taxon>Ceratobasidiaceae</taxon>
        <taxon>Rhizoctonia</taxon>
    </lineage>
</organism>
<feature type="binding site" description="axial binding residue" evidence="9">
    <location>
        <position position="379"/>
    </location>
    <ligand>
        <name>heme</name>
        <dbReference type="ChEBI" id="CHEBI:30413"/>
    </ligand>
    <ligandPart>
        <name>Fe</name>
        <dbReference type="ChEBI" id="CHEBI:18248"/>
    </ligandPart>
</feature>
<dbReference type="GO" id="GO:0016705">
    <property type="term" value="F:oxidoreductase activity, acting on paired donors, with incorporation or reduction of molecular oxygen"/>
    <property type="evidence" value="ECO:0007669"/>
    <property type="project" value="InterPro"/>
</dbReference>
<protein>
    <submittedName>
        <fullName evidence="10">Cytochrome P450 72A13 [Arabidopsis thaliana]</fullName>
    </submittedName>
</protein>
<evidence type="ECO:0000256" key="4">
    <source>
        <dbReference type="ARBA" id="ARBA00022617"/>
    </source>
</evidence>
<comment type="similarity">
    <text evidence="3">Belongs to the cytochrome P450 family.</text>
</comment>
<dbReference type="PANTHER" id="PTHR24305">
    <property type="entry name" value="CYTOCHROME P450"/>
    <property type="match status" value="1"/>
</dbReference>
<comment type="cofactor">
    <cofactor evidence="1 9">
        <name>heme</name>
        <dbReference type="ChEBI" id="CHEBI:30413"/>
    </cofactor>
</comment>
<dbReference type="Proteomes" id="UP000044841">
    <property type="component" value="Unassembled WGS sequence"/>
</dbReference>
<dbReference type="PANTHER" id="PTHR24305:SF166">
    <property type="entry name" value="CYTOCHROME P450 12A4, MITOCHONDRIAL-RELATED"/>
    <property type="match status" value="1"/>
</dbReference>
<dbReference type="Gene3D" id="1.10.630.10">
    <property type="entry name" value="Cytochrome P450"/>
    <property type="match status" value="1"/>
</dbReference>
<accession>A0A0K6FZT2</accession>
<dbReference type="GO" id="GO:0005506">
    <property type="term" value="F:iron ion binding"/>
    <property type="evidence" value="ECO:0007669"/>
    <property type="project" value="InterPro"/>
</dbReference>
<dbReference type="EMBL" id="CYGV01001262">
    <property type="protein sequence ID" value="CUA71785.1"/>
    <property type="molecule type" value="Genomic_DNA"/>
</dbReference>
<keyword evidence="4 9" id="KW-0349">Heme</keyword>
<comment type="pathway">
    <text evidence="2">Secondary metabolite biosynthesis.</text>
</comment>
<proteinExistence type="inferred from homology"/>
<dbReference type="GO" id="GO:0004497">
    <property type="term" value="F:monooxygenase activity"/>
    <property type="evidence" value="ECO:0007669"/>
    <property type="project" value="UniProtKB-KW"/>
</dbReference>